<evidence type="ECO:0000313" key="10">
    <source>
        <dbReference type="Proteomes" id="UP000249417"/>
    </source>
</evidence>
<name>A0A2W5MTZ3_9BACT</name>
<evidence type="ECO:0000313" key="9">
    <source>
        <dbReference type="EMBL" id="PZQ44274.1"/>
    </source>
</evidence>
<feature type="compositionally biased region" description="Low complexity" evidence="6">
    <location>
        <begin position="74"/>
        <end position="85"/>
    </location>
</feature>
<keyword evidence="4" id="KW-1015">Disulfide bond</keyword>
<dbReference type="InterPro" id="IPR012336">
    <property type="entry name" value="Thioredoxin-like_fold"/>
</dbReference>
<feature type="compositionally biased region" description="Polar residues" evidence="6">
    <location>
        <begin position="47"/>
        <end position="56"/>
    </location>
</feature>
<keyword evidence="5" id="KW-0676">Redox-active center</keyword>
<dbReference type="InterPro" id="IPR036249">
    <property type="entry name" value="Thioredoxin-like_sf"/>
</dbReference>
<gene>
    <name evidence="9" type="ORF">DI551_10485</name>
</gene>
<dbReference type="PANTHER" id="PTHR13887">
    <property type="entry name" value="GLUTATHIONE S-TRANSFERASE KAPPA"/>
    <property type="match status" value="1"/>
</dbReference>
<dbReference type="GO" id="GO:0016491">
    <property type="term" value="F:oxidoreductase activity"/>
    <property type="evidence" value="ECO:0007669"/>
    <property type="project" value="UniProtKB-KW"/>
</dbReference>
<dbReference type="Proteomes" id="UP000249417">
    <property type="component" value="Unassembled WGS sequence"/>
</dbReference>
<feature type="transmembrane region" description="Helical" evidence="7">
    <location>
        <begin position="12"/>
        <end position="33"/>
    </location>
</feature>
<evidence type="ECO:0000256" key="2">
    <source>
        <dbReference type="ARBA" id="ARBA00022729"/>
    </source>
</evidence>
<feature type="domain" description="Thioredoxin-like fold" evidence="8">
    <location>
        <begin position="111"/>
        <end position="271"/>
    </location>
</feature>
<keyword evidence="7" id="KW-0472">Membrane</keyword>
<dbReference type="SUPFAM" id="SSF52833">
    <property type="entry name" value="Thioredoxin-like"/>
    <property type="match status" value="1"/>
</dbReference>
<feature type="region of interest" description="Disordered" evidence="6">
    <location>
        <begin position="43"/>
        <end position="87"/>
    </location>
</feature>
<comment type="similarity">
    <text evidence="1">Belongs to the thioredoxin family. DsbA subfamily.</text>
</comment>
<dbReference type="Pfam" id="PF13462">
    <property type="entry name" value="Thioredoxin_4"/>
    <property type="match status" value="1"/>
</dbReference>
<dbReference type="AlphaFoldDB" id="A0A2W5MTZ3"/>
<sequence>MNSKNTNVSGNGLLVGLLLIALVGAAILGWFYINKQKPMDALPESSEIATEQTPPVSTDAEGGAVPTITPPNLPAADADAPVVNPSSTSEVIDSAPVAESVKIDVATAFAPRTIGNADAPIKIIEYASLTCSHCAHFHNDILPELKSKYVDTGKVQIEFREFPLNDPALKASLTARCLPADKYESFVNLLFKTQEHWAGGLDYMAALKQNAKLAGMSDATFEACQKNPELKLKLAEGMQVAQDKWKLNSTPTFIINDGAEIISGAQPLTEFERIFRKVSGDAIGQAPAVE</sequence>
<evidence type="ECO:0000256" key="1">
    <source>
        <dbReference type="ARBA" id="ARBA00005791"/>
    </source>
</evidence>
<protein>
    <recommendedName>
        <fullName evidence="8">Thioredoxin-like fold domain-containing protein</fullName>
    </recommendedName>
</protein>
<reference evidence="9 10" key="1">
    <citation type="submission" date="2017-08" db="EMBL/GenBank/DDBJ databases">
        <title>Infants hospitalized years apart are colonized by the same room-sourced microbial strains.</title>
        <authorList>
            <person name="Brooks B."/>
            <person name="Olm M.R."/>
            <person name="Firek B.A."/>
            <person name="Baker R."/>
            <person name="Thomas B.C."/>
            <person name="Morowitz M.J."/>
            <person name="Banfield J.F."/>
        </authorList>
    </citation>
    <scope>NUCLEOTIDE SEQUENCE [LARGE SCALE GENOMIC DNA]</scope>
    <source>
        <strain evidence="9">S2_005_002_R2_29</strain>
    </source>
</reference>
<evidence type="ECO:0000256" key="6">
    <source>
        <dbReference type="SAM" id="MobiDB-lite"/>
    </source>
</evidence>
<evidence type="ECO:0000256" key="7">
    <source>
        <dbReference type="SAM" id="Phobius"/>
    </source>
</evidence>
<keyword evidence="7" id="KW-0812">Transmembrane</keyword>
<keyword evidence="2" id="KW-0732">Signal</keyword>
<dbReference type="EMBL" id="QFQB01000101">
    <property type="protein sequence ID" value="PZQ44274.1"/>
    <property type="molecule type" value="Genomic_DNA"/>
</dbReference>
<accession>A0A2W5MTZ3</accession>
<evidence type="ECO:0000259" key="8">
    <source>
        <dbReference type="Pfam" id="PF13462"/>
    </source>
</evidence>
<keyword evidence="7" id="KW-1133">Transmembrane helix</keyword>
<proteinExistence type="inferred from homology"/>
<evidence type="ECO:0000256" key="5">
    <source>
        <dbReference type="ARBA" id="ARBA00023284"/>
    </source>
</evidence>
<dbReference type="Gene3D" id="3.40.30.10">
    <property type="entry name" value="Glutaredoxin"/>
    <property type="match status" value="1"/>
</dbReference>
<dbReference type="PANTHER" id="PTHR13887:SF14">
    <property type="entry name" value="DISULFIDE BOND FORMATION PROTEIN D"/>
    <property type="match status" value="1"/>
</dbReference>
<comment type="caution">
    <text evidence="9">The sequence shown here is derived from an EMBL/GenBank/DDBJ whole genome shotgun (WGS) entry which is preliminary data.</text>
</comment>
<evidence type="ECO:0000256" key="3">
    <source>
        <dbReference type="ARBA" id="ARBA00023002"/>
    </source>
</evidence>
<keyword evidence="3" id="KW-0560">Oxidoreductase</keyword>
<evidence type="ECO:0000256" key="4">
    <source>
        <dbReference type="ARBA" id="ARBA00023157"/>
    </source>
</evidence>
<organism evidence="9 10">
    <name type="scientific">Micavibrio aeruginosavorus</name>
    <dbReference type="NCBI Taxonomy" id="349221"/>
    <lineage>
        <taxon>Bacteria</taxon>
        <taxon>Pseudomonadati</taxon>
        <taxon>Bdellovibrionota</taxon>
        <taxon>Bdellovibrionia</taxon>
        <taxon>Bdellovibrionales</taxon>
        <taxon>Pseudobdellovibrionaceae</taxon>
        <taxon>Micavibrio</taxon>
    </lineage>
</organism>